<accession>A0ABM6WTZ4</accession>
<dbReference type="EMBL" id="CP030239">
    <property type="protein sequence ID" value="AWX94151.1"/>
    <property type="molecule type" value="Genomic_DNA"/>
</dbReference>
<keyword evidence="3" id="KW-1185">Reference proteome</keyword>
<organism evidence="2 3">
    <name type="scientific">Paracoccus mutanolyticus</name>
    <dbReference type="NCBI Taxonomy" id="1499308"/>
    <lineage>
        <taxon>Bacteria</taxon>
        <taxon>Pseudomonadati</taxon>
        <taxon>Pseudomonadota</taxon>
        <taxon>Alphaproteobacteria</taxon>
        <taxon>Rhodobacterales</taxon>
        <taxon>Paracoccaceae</taxon>
        <taxon>Paracoccus</taxon>
    </lineage>
</organism>
<dbReference type="InterPro" id="IPR027417">
    <property type="entry name" value="P-loop_NTPase"/>
</dbReference>
<dbReference type="Proteomes" id="UP000249922">
    <property type="component" value="Chromosome"/>
</dbReference>
<sequence length="117" mass="12810">MHRVNTGSGKSYSVSSLIQKAMKALDGAAQEPHIFILDINGEYEKAFPSGETTVRQPDRVYLYPPFLRCVPGFLRPEIVPCERTGQHRAAPSLWAGLPTTIMMPPTASPPLEASSPM</sequence>
<dbReference type="InterPro" id="IPR002789">
    <property type="entry name" value="HerA_central"/>
</dbReference>
<protein>
    <recommendedName>
        <fullName evidence="1">Helicase HerA central domain-containing protein</fullName>
    </recommendedName>
</protein>
<evidence type="ECO:0000313" key="2">
    <source>
        <dbReference type="EMBL" id="AWX94151.1"/>
    </source>
</evidence>
<name>A0ABM6WTZ4_9RHOB</name>
<feature type="domain" description="Helicase HerA central" evidence="1">
    <location>
        <begin position="6"/>
        <end position="54"/>
    </location>
</feature>
<evidence type="ECO:0000259" key="1">
    <source>
        <dbReference type="Pfam" id="PF01935"/>
    </source>
</evidence>
<reference evidence="2 3" key="1">
    <citation type="submission" date="2018-06" db="EMBL/GenBank/DDBJ databases">
        <title>Complete genome sequence of Paracoccus mutanolyticus strain RSP-02 isolated from cellulosic waste.</title>
        <authorList>
            <person name="Amrutha R.N."/>
            <person name="Shrivastav A."/>
            <person name="Buddana S.K."/>
            <person name="Deshpande U."/>
            <person name="Prakasham R.S."/>
        </authorList>
    </citation>
    <scope>NUCLEOTIDE SEQUENCE [LARGE SCALE GENOMIC DNA]</scope>
    <source>
        <strain evidence="2 3">RSP-02</strain>
    </source>
</reference>
<gene>
    <name evidence="2" type="ORF">DPM13_17870</name>
</gene>
<evidence type="ECO:0000313" key="3">
    <source>
        <dbReference type="Proteomes" id="UP000249922"/>
    </source>
</evidence>
<dbReference type="Gene3D" id="3.40.50.300">
    <property type="entry name" value="P-loop containing nucleotide triphosphate hydrolases"/>
    <property type="match status" value="1"/>
</dbReference>
<proteinExistence type="predicted"/>
<dbReference type="Pfam" id="PF01935">
    <property type="entry name" value="DUF87"/>
    <property type="match status" value="1"/>
</dbReference>